<dbReference type="Pfam" id="PF00406">
    <property type="entry name" value="ADK"/>
    <property type="match status" value="1"/>
</dbReference>
<name>A0A9W7APQ7_9STRA</name>
<evidence type="ECO:0000256" key="5">
    <source>
        <dbReference type="SAM" id="Phobius"/>
    </source>
</evidence>
<dbReference type="SUPFAM" id="SSF52540">
    <property type="entry name" value="P-loop containing nucleoside triphosphate hydrolases"/>
    <property type="match status" value="1"/>
</dbReference>
<sequence length="153" mass="16466">MPSSSKSTTLAVVATIACASVGYYLYRQSTKKVSKKTVVFVLGGPGAGKGTQCDKIISTYPSFKFFSAGDLLRAERKKAGSKVGAMINEKIANGEFVPASVTVKLLKEAMDGCEEGSKFLIDGFPRNIDNVNVWEEMLAGECDVKFCLFLDCP</sequence>
<keyword evidence="5" id="KW-0472">Membrane</keyword>
<dbReference type="PRINTS" id="PR00094">
    <property type="entry name" value="ADENYLTKNASE"/>
</dbReference>
<feature type="non-terminal residue" evidence="6">
    <location>
        <position position="153"/>
    </location>
</feature>
<protein>
    <recommendedName>
        <fullName evidence="8">Adenylate kinase</fullName>
    </recommendedName>
</protein>
<dbReference type="OrthoDB" id="442176at2759"/>
<comment type="similarity">
    <text evidence="4">Belongs to the adenylate kinase family.</text>
</comment>
<dbReference type="AlphaFoldDB" id="A0A9W7APQ7"/>
<reference evidence="6" key="1">
    <citation type="submission" date="2022-07" db="EMBL/GenBank/DDBJ databases">
        <title>Genome analysis of Parmales, a sister group of diatoms, reveals the evolutionary specialization of diatoms from phago-mixotrophs to photoautotrophs.</title>
        <authorList>
            <person name="Ban H."/>
            <person name="Sato S."/>
            <person name="Yoshikawa S."/>
            <person name="Kazumasa Y."/>
            <person name="Nakamura Y."/>
            <person name="Ichinomiya M."/>
            <person name="Saitoh K."/>
            <person name="Sato N."/>
            <person name="Blanc-Mathieu R."/>
            <person name="Endo H."/>
            <person name="Kuwata A."/>
            <person name="Ogata H."/>
        </authorList>
    </citation>
    <scope>NUCLEOTIDE SEQUENCE</scope>
</reference>
<accession>A0A9W7APQ7</accession>
<dbReference type="Proteomes" id="UP001165082">
    <property type="component" value="Unassembled WGS sequence"/>
</dbReference>
<dbReference type="EMBL" id="BRXZ01002917">
    <property type="protein sequence ID" value="GMH72908.1"/>
    <property type="molecule type" value="Genomic_DNA"/>
</dbReference>
<dbReference type="GO" id="GO:0006139">
    <property type="term" value="P:nucleobase-containing compound metabolic process"/>
    <property type="evidence" value="ECO:0007669"/>
    <property type="project" value="InterPro"/>
</dbReference>
<keyword evidence="2" id="KW-0547">Nucleotide-binding</keyword>
<keyword evidence="3 4" id="KW-0418">Kinase</keyword>
<dbReference type="PROSITE" id="PS00113">
    <property type="entry name" value="ADENYLATE_KINASE"/>
    <property type="match status" value="1"/>
</dbReference>
<dbReference type="InterPro" id="IPR033690">
    <property type="entry name" value="Adenylat_kinase_CS"/>
</dbReference>
<dbReference type="PANTHER" id="PTHR23359">
    <property type="entry name" value="NUCLEOTIDE KINASE"/>
    <property type="match status" value="1"/>
</dbReference>
<evidence type="ECO:0000313" key="6">
    <source>
        <dbReference type="EMBL" id="GMH72908.1"/>
    </source>
</evidence>
<gene>
    <name evidence="6" type="ORF">TrRE_jg4055</name>
</gene>
<keyword evidence="7" id="KW-1185">Reference proteome</keyword>
<organism evidence="6 7">
    <name type="scientific">Triparma retinervis</name>
    <dbReference type="NCBI Taxonomy" id="2557542"/>
    <lineage>
        <taxon>Eukaryota</taxon>
        <taxon>Sar</taxon>
        <taxon>Stramenopiles</taxon>
        <taxon>Ochrophyta</taxon>
        <taxon>Bolidophyceae</taxon>
        <taxon>Parmales</taxon>
        <taxon>Triparmaceae</taxon>
        <taxon>Triparma</taxon>
    </lineage>
</organism>
<proteinExistence type="inferred from homology"/>
<dbReference type="CDD" id="cd01428">
    <property type="entry name" value="ADK"/>
    <property type="match status" value="1"/>
</dbReference>
<feature type="transmembrane region" description="Helical" evidence="5">
    <location>
        <begin position="6"/>
        <end position="26"/>
    </location>
</feature>
<evidence type="ECO:0000256" key="4">
    <source>
        <dbReference type="RuleBase" id="RU003330"/>
    </source>
</evidence>
<dbReference type="InterPro" id="IPR000850">
    <property type="entry name" value="Adenylat/UMP-CMP_kin"/>
</dbReference>
<dbReference type="GO" id="GO:0005524">
    <property type="term" value="F:ATP binding"/>
    <property type="evidence" value="ECO:0007669"/>
    <property type="project" value="InterPro"/>
</dbReference>
<evidence type="ECO:0008006" key="8">
    <source>
        <dbReference type="Google" id="ProtNLM"/>
    </source>
</evidence>
<keyword evidence="5" id="KW-1133">Transmembrane helix</keyword>
<dbReference type="Gene3D" id="3.40.50.300">
    <property type="entry name" value="P-loop containing nucleotide triphosphate hydrolases"/>
    <property type="match status" value="1"/>
</dbReference>
<keyword evidence="5" id="KW-0812">Transmembrane</keyword>
<evidence type="ECO:0000256" key="2">
    <source>
        <dbReference type="ARBA" id="ARBA00022741"/>
    </source>
</evidence>
<evidence type="ECO:0000256" key="1">
    <source>
        <dbReference type="ARBA" id="ARBA00022679"/>
    </source>
</evidence>
<dbReference type="GO" id="GO:0019205">
    <property type="term" value="F:nucleobase-containing compound kinase activity"/>
    <property type="evidence" value="ECO:0007669"/>
    <property type="project" value="InterPro"/>
</dbReference>
<dbReference type="PROSITE" id="PS51257">
    <property type="entry name" value="PROKAR_LIPOPROTEIN"/>
    <property type="match status" value="1"/>
</dbReference>
<comment type="caution">
    <text evidence="6">The sequence shown here is derived from an EMBL/GenBank/DDBJ whole genome shotgun (WGS) entry which is preliminary data.</text>
</comment>
<evidence type="ECO:0000313" key="7">
    <source>
        <dbReference type="Proteomes" id="UP001165082"/>
    </source>
</evidence>
<keyword evidence="1 4" id="KW-0808">Transferase</keyword>
<dbReference type="InterPro" id="IPR027417">
    <property type="entry name" value="P-loop_NTPase"/>
</dbReference>
<evidence type="ECO:0000256" key="3">
    <source>
        <dbReference type="ARBA" id="ARBA00022777"/>
    </source>
</evidence>